<accession>A0A2P4PAI6</accession>
<dbReference type="Proteomes" id="UP000018888">
    <property type="component" value="Unassembled WGS sequence"/>
</dbReference>
<feature type="compositionally biased region" description="Low complexity" evidence="1">
    <location>
        <begin position="446"/>
        <end position="455"/>
    </location>
</feature>
<sequence>MTLGVRSINARKAGKWELFECSVEVWPQERELNHNRERDLEEDCDCQESGGPRATSGRRVSMSSTNMTEIFGFIRRVPGRSEGTLGLGSEAGTEGEVMSTFISSAETLRVSLFGMSEALLGDNGRSPEEAKTSGCGGGISDQEFESPNYNEPIFICNYPTSSFITIIYYEVNGKRHERSYNILSLGEYPSNVKYTQRGKKNSVVYKIPNAYKVETILGGFQIICESNYLPNGKIKYSIEWKDNNNVSKIISNTRSSSGVANDFYKQTQKFQEFYCLALTYLAYEARENITNTPIINRKRPYTEISTSQQNRRLNLLAKDFKTQSSIILKNNNINNSQLRLIELEIGGEVVVIDFRSHNNLDFMVHCDAILRAIDECLISRDGYRRLAMVDPRIEREYRIEGRKHYINEVMNSLIPIYDYIIKIPSSPSNQSKKRKERENDNIEDLGSSSNSGSSSILTPGDTDGHIVTHQYSHVMFTVCLLNEKDEVLKPNEIKDGYMDCENIIWPCSKELRADMNHSWSITGNNKGHANPCLFPMIKTGNWIPDELHVMLRITDVLLGCFFYQLMEDINQFKKSTSTLIEQEMHRIGITHFQFYESKTKGKYDWTTLNGVEKLNVLKNFEVTRSVSGDHGRKMEFLWHEFLRLYLFLRQDHITEEEIDSFEQAAKSWILKFCEPTIGKSNSANKKKKGMFNPTDITPYMHIFAHYIPQFFRILKSKNLQFKHFSTSSLEKKNHMHVWVFFGATTMGGGNKANSVVHNILTYENRQLYFLMNNIPKSIVQKTIVLKE</sequence>
<evidence type="ECO:0000313" key="2">
    <source>
        <dbReference type="EMBL" id="POG62367.1"/>
    </source>
</evidence>
<evidence type="ECO:0000256" key="1">
    <source>
        <dbReference type="SAM" id="MobiDB-lite"/>
    </source>
</evidence>
<dbReference type="AlphaFoldDB" id="A0A2P4PAI6"/>
<name>A0A2P4PAI6_RHIID</name>
<protein>
    <submittedName>
        <fullName evidence="2">Uncharacterized protein</fullName>
    </submittedName>
</protein>
<reference evidence="2 3" key="2">
    <citation type="journal article" date="2018" name="New Phytol.">
        <title>High intraspecific genome diversity in the model arbuscular mycorrhizal symbiont Rhizophagus irregularis.</title>
        <authorList>
            <person name="Chen E.C.H."/>
            <person name="Morin E."/>
            <person name="Beaudet D."/>
            <person name="Noel J."/>
            <person name="Yildirir G."/>
            <person name="Ndikumana S."/>
            <person name="Charron P."/>
            <person name="St-Onge C."/>
            <person name="Giorgi J."/>
            <person name="Kruger M."/>
            <person name="Marton T."/>
            <person name="Ropars J."/>
            <person name="Grigoriev I.V."/>
            <person name="Hainaut M."/>
            <person name="Henrissat B."/>
            <person name="Roux C."/>
            <person name="Martin F."/>
            <person name="Corradi N."/>
        </authorList>
    </citation>
    <scope>NUCLEOTIDE SEQUENCE [LARGE SCALE GENOMIC DNA]</scope>
    <source>
        <strain evidence="2 3">DAOM 197198</strain>
    </source>
</reference>
<comment type="caution">
    <text evidence="2">The sequence shown here is derived from an EMBL/GenBank/DDBJ whole genome shotgun (WGS) entry which is preliminary data.</text>
</comment>
<organism evidence="2 3">
    <name type="scientific">Rhizophagus irregularis (strain DAOM 181602 / DAOM 197198 / MUCL 43194)</name>
    <name type="common">Arbuscular mycorrhizal fungus</name>
    <name type="synonym">Glomus intraradices</name>
    <dbReference type="NCBI Taxonomy" id="747089"/>
    <lineage>
        <taxon>Eukaryota</taxon>
        <taxon>Fungi</taxon>
        <taxon>Fungi incertae sedis</taxon>
        <taxon>Mucoromycota</taxon>
        <taxon>Glomeromycotina</taxon>
        <taxon>Glomeromycetes</taxon>
        <taxon>Glomerales</taxon>
        <taxon>Glomeraceae</taxon>
        <taxon>Rhizophagus</taxon>
    </lineage>
</organism>
<feature type="region of interest" description="Disordered" evidence="1">
    <location>
        <begin position="40"/>
        <end position="61"/>
    </location>
</feature>
<dbReference type="EMBL" id="AUPC02000302">
    <property type="protein sequence ID" value="POG62367.1"/>
    <property type="molecule type" value="Genomic_DNA"/>
</dbReference>
<proteinExistence type="predicted"/>
<feature type="region of interest" description="Disordered" evidence="1">
    <location>
        <begin position="427"/>
        <end position="459"/>
    </location>
</feature>
<reference evidence="2 3" key="1">
    <citation type="journal article" date="2013" name="Proc. Natl. Acad. Sci. U.S.A.">
        <title>Genome of an arbuscular mycorrhizal fungus provides insight into the oldest plant symbiosis.</title>
        <authorList>
            <person name="Tisserant E."/>
            <person name="Malbreil M."/>
            <person name="Kuo A."/>
            <person name="Kohler A."/>
            <person name="Symeonidi A."/>
            <person name="Balestrini R."/>
            <person name="Charron P."/>
            <person name="Duensing N."/>
            <person name="Frei Dit Frey N."/>
            <person name="Gianinazzi-Pearson V."/>
            <person name="Gilbert L.B."/>
            <person name="Handa Y."/>
            <person name="Herr J.R."/>
            <person name="Hijri M."/>
            <person name="Koul R."/>
            <person name="Kawaguchi M."/>
            <person name="Krajinski F."/>
            <person name="Lammers P.J."/>
            <person name="Masclaux F.G."/>
            <person name="Murat C."/>
            <person name="Morin E."/>
            <person name="Ndikumana S."/>
            <person name="Pagni M."/>
            <person name="Petitpierre D."/>
            <person name="Requena N."/>
            <person name="Rosikiewicz P."/>
            <person name="Riley R."/>
            <person name="Saito K."/>
            <person name="San Clemente H."/>
            <person name="Shapiro H."/>
            <person name="van Tuinen D."/>
            <person name="Becard G."/>
            <person name="Bonfante P."/>
            <person name="Paszkowski U."/>
            <person name="Shachar-Hill Y.Y."/>
            <person name="Tuskan G.A."/>
            <person name="Young P.W."/>
            <person name="Sanders I.R."/>
            <person name="Henrissat B."/>
            <person name="Rensing S.A."/>
            <person name="Grigoriev I.V."/>
            <person name="Corradi N."/>
            <person name="Roux C."/>
            <person name="Martin F."/>
        </authorList>
    </citation>
    <scope>NUCLEOTIDE SEQUENCE [LARGE SCALE GENOMIC DNA]</scope>
    <source>
        <strain evidence="2 3">DAOM 197198</strain>
    </source>
</reference>
<gene>
    <name evidence="2" type="ORF">GLOIN_2v1785348</name>
</gene>
<dbReference type="VEuPathDB" id="FungiDB:RhiirFUN_024633"/>
<keyword evidence="3" id="KW-1185">Reference proteome</keyword>
<evidence type="ECO:0000313" key="3">
    <source>
        <dbReference type="Proteomes" id="UP000018888"/>
    </source>
</evidence>